<name>A0A0B1SN47_OESDE</name>
<feature type="compositionally biased region" description="Low complexity" evidence="1">
    <location>
        <begin position="7"/>
        <end position="19"/>
    </location>
</feature>
<feature type="non-terminal residue" evidence="2">
    <location>
        <position position="1"/>
    </location>
</feature>
<protein>
    <submittedName>
        <fullName evidence="2">Uncharacterized protein</fullName>
    </submittedName>
</protein>
<gene>
    <name evidence="2" type="ORF">OESDEN_15333</name>
</gene>
<reference evidence="2 3" key="1">
    <citation type="submission" date="2014-03" db="EMBL/GenBank/DDBJ databases">
        <title>Draft genome of the hookworm Oesophagostomum dentatum.</title>
        <authorList>
            <person name="Mitreva M."/>
        </authorList>
    </citation>
    <scope>NUCLEOTIDE SEQUENCE [LARGE SCALE GENOMIC DNA]</scope>
    <source>
        <strain evidence="2 3">OD-Hann</strain>
    </source>
</reference>
<evidence type="ECO:0000256" key="1">
    <source>
        <dbReference type="SAM" id="MobiDB-lite"/>
    </source>
</evidence>
<dbReference type="EMBL" id="KN566022">
    <property type="protein sequence ID" value="KHJ84947.1"/>
    <property type="molecule type" value="Genomic_DNA"/>
</dbReference>
<accession>A0A0B1SN47</accession>
<sequence>LAAGNNTASTSSATATTSTDTKEEAKLESAEDFHMNGLLPSDDSSVQWLNTCAPTVDPRAVVDERPSGRRDSFYMNSGTVDTRISSVPASTSLNALTPSDHVSVNDVLAANLVYKSYDGCLDTVMYPIHGYTLRNILRTK</sequence>
<dbReference type="AlphaFoldDB" id="A0A0B1SN47"/>
<feature type="compositionally biased region" description="Basic and acidic residues" evidence="1">
    <location>
        <begin position="20"/>
        <end position="34"/>
    </location>
</feature>
<organism evidence="2 3">
    <name type="scientific">Oesophagostomum dentatum</name>
    <name type="common">Nodular worm</name>
    <dbReference type="NCBI Taxonomy" id="61180"/>
    <lineage>
        <taxon>Eukaryota</taxon>
        <taxon>Metazoa</taxon>
        <taxon>Ecdysozoa</taxon>
        <taxon>Nematoda</taxon>
        <taxon>Chromadorea</taxon>
        <taxon>Rhabditida</taxon>
        <taxon>Rhabditina</taxon>
        <taxon>Rhabditomorpha</taxon>
        <taxon>Strongyloidea</taxon>
        <taxon>Strongylidae</taxon>
        <taxon>Oesophagostomum</taxon>
    </lineage>
</organism>
<dbReference type="Proteomes" id="UP000053660">
    <property type="component" value="Unassembled WGS sequence"/>
</dbReference>
<evidence type="ECO:0000313" key="2">
    <source>
        <dbReference type="EMBL" id="KHJ84947.1"/>
    </source>
</evidence>
<feature type="region of interest" description="Disordered" evidence="1">
    <location>
        <begin position="1"/>
        <end position="38"/>
    </location>
</feature>
<evidence type="ECO:0000313" key="3">
    <source>
        <dbReference type="Proteomes" id="UP000053660"/>
    </source>
</evidence>
<proteinExistence type="predicted"/>
<dbReference type="OrthoDB" id="6355676at2759"/>
<keyword evidence="3" id="KW-1185">Reference proteome</keyword>